<protein>
    <submittedName>
        <fullName evidence="3">Lytic transglycosylase domain-containing protein</fullName>
    </submittedName>
</protein>
<evidence type="ECO:0000313" key="3">
    <source>
        <dbReference type="EMBL" id="KAA5536300.1"/>
    </source>
</evidence>
<evidence type="ECO:0000313" key="4">
    <source>
        <dbReference type="Proteomes" id="UP000323632"/>
    </source>
</evidence>
<dbReference type="InterPro" id="IPR008258">
    <property type="entry name" value="Transglycosylase_SLT_dom_1"/>
</dbReference>
<dbReference type="SUPFAM" id="SSF53955">
    <property type="entry name" value="Lysozyme-like"/>
    <property type="match status" value="1"/>
</dbReference>
<name>A0A5M6CPG4_9BACT</name>
<comment type="similarity">
    <text evidence="1">Belongs to the transglycosylase Slt family.</text>
</comment>
<evidence type="ECO:0000256" key="1">
    <source>
        <dbReference type="ARBA" id="ARBA00007734"/>
    </source>
</evidence>
<dbReference type="RefSeq" id="WP_150030873.1">
    <property type="nucleotide sequence ID" value="NZ_VWSH01000001.1"/>
</dbReference>
<gene>
    <name evidence="3" type="ORF">F0919_01130</name>
</gene>
<accession>A0A5M6CPG4</accession>
<evidence type="ECO:0000259" key="2">
    <source>
        <dbReference type="Pfam" id="PF01464"/>
    </source>
</evidence>
<dbReference type="Proteomes" id="UP000323632">
    <property type="component" value="Unassembled WGS sequence"/>
</dbReference>
<dbReference type="InterPro" id="IPR023346">
    <property type="entry name" value="Lysozyme-like_dom_sf"/>
</dbReference>
<dbReference type="Pfam" id="PF01464">
    <property type="entry name" value="SLT"/>
    <property type="match status" value="1"/>
</dbReference>
<dbReference type="AlphaFoldDB" id="A0A5M6CPG4"/>
<reference evidence="3 4" key="1">
    <citation type="submission" date="2019-09" db="EMBL/GenBank/DDBJ databases">
        <title>Genome sequence and assembly of Taibaiella sp.</title>
        <authorList>
            <person name="Chhetri G."/>
        </authorList>
    </citation>
    <scope>NUCLEOTIDE SEQUENCE [LARGE SCALE GENOMIC DNA]</scope>
    <source>
        <strain evidence="3 4">KVB11</strain>
    </source>
</reference>
<dbReference type="PANTHER" id="PTHR37423">
    <property type="entry name" value="SOLUBLE LYTIC MUREIN TRANSGLYCOSYLASE-RELATED"/>
    <property type="match status" value="1"/>
</dbReference>
<dbReference type="PANTHER" id="PTHR37423:SF2">
    <property type="entry name" value="MEMBRANE-BOUND LYTIC MUREIN TRANSGLYCOSYLASE C"/>
    <property type="match status" value="1"/>
</dbReference>
<dbReference type="CDD" id="cd16894">
    <property type="entry name" value="MltD-like"/>
    <property type="match status" value="1"/>
</dbReference>
<dbReference type="Gene3D" id="1.10.530.10">
    <property type="match status" value="1"/>
</dbReference>
<organism evidence="3 4">
    <name type="scientific">Taibaiella lutea</name>
    <dbReference type="NCBI Taxonomy" id="2608001"/>
    <lineage>
        <taxon>Bacteria</taxon>
        <taxon>Pseudomonadati</taxon>
        <taxon>Bacteroidota</taxon>
        <taxon>Chitinophagia</taxon>
        <taxon>Chitinophagales</taxon>
        <taxon>Chitinophagaceae</taxon>
        <taxon>Taibaiella</taxon>
    </lineage>
</organism>
<feature type="domain" description="Transglycosylase SLT" evidence="2">
    <location>
        <begin position="100"/>
        <end position="207"/>
    </location>
</feature>
<proteinExistence type="inferred from homology"/>
<dbReference type="EMBL" id="VWSH01000001">
    <property type="protein sequence ID" value="KAA5536300.1"/>
    <property type="molecule type" value="Genomic_DNA"/>
</dbReference>
<sequence length="307" mass="34610">MERKIWKTASLGFLIGTIFVAGLSFVAKDSNSPVEVTEDGSMQYKWYPPKVPKSMSFAGEKVPLERWEIKERLDRELLINYYAHGGTLYVLKLSTRVFPIIEKILKQQGVPEDFKYLCVAESSLQNPTSPAGAIGYWQFMTATGKQYGLVINDEVDERYNLEKSTIAACKYLNAAYAKFGSWTAAAASYNCGSGGYSNQSDFQMSKNYYDLLLPEETNRYVFRILALKQIIGNAAKYGFILPEEDAYKPVATVNDTITATVDNFAQYAFNKGTNYKMLKILNPWLRDRKLTLNAGDTVIVQLPATRM</sequence>
<keyword evidence="4" id="KW-1185">Reference proteome</keyword>
<comment type="caution">
    <text evidence="3">The sequence shown here is derived from an EMBL/GenBank/DDBJ whole genome shotgun (WGS) entry which is preliminary data.</text>
</comment>